<sequence length="239" mass="26449">MSYRESPNESPKSIDSLIREGYATDISSYLGRGWDLLQQKLGSFIGFTAIFVFVIPIALAIIAAILDPASVDPSTNRPSTGIAPLLNAASFIVSPALEAGFYLVALKLAKQRLTSFSDFFRGFHYFLPLLLARLVTSILIVLGFLLLIIPGIYLAVAYGLVFPLILERKMDFWQAMETSRRVITKRWFSFFGLGLLLFLINLVGLLPFGLGLLITIPLSYCTYIAAYESVFGLQLSSDE</sequence>
<dbReference type="InterPro" id="IPR010380">
    <property type="entry name" value="DUF975"/>
</dbReference>
<dbReference type="KEGG" id="tsin:OXH18_15325"/>
<proteinExistence type="predicted"/>
<protein>
    <recommendedName>
        <fullName evidence="4">DUF975 family protein</fullName>
    </recommendedName>
</protein>
<evidence type="ECO:0000313" key="3">
    <source>
        <dbReference type="Proteomes" id="UP001163152"/>
    </source>
</evidence>
<keyword evidence="1" id="KW-0472">Membrane</keyword>
<feature type="transmembrane region" description="Helical" evidence="1">
    <location>
        <begin position="85"/>
        <end position="104"/>
    </location>
</feature>
<feature type="transmembrane region" description="Helical" evidence="1">
    <location>
        <begin position="148"/>
        <end position="166"/>
    </location>
</feature>
<dbReference type="PANTHER" id="PTHR40076">
    <property type="entry name" value="MEMBRANE PROTEIN-RELATED"/>
    <property type="match status" value="1"/>
</dbReference>
<name>A0A9E9C5U2_9CYAN</name>
<evidence type="ECO:0000256" key="1">
    <source>
        <dbReference type="SAM" id="Phobius"/>
    </source>
</evidence>
<dbReference type="EMBL" id="CP113797">
    <property type="protein sequence ID" value="WAL58549.1"/>
    <property type="molecule type" value="Genomic_DNA"/>
</dbReference>
<evidence type="ECO:0000313" key="2">
    <source>
        <dbReference type="EMBL" id="WAL58549.1"/>
    </source>
</evidence>
<feature type="transmembrane region" description="Helical" evidence="1">
    <location>
        <begin position="125"/>
        <end position="142"/>
    </location>
</feature>
<organism evidence="2 3">
    <name type="scientific">Thermocoleostomius sinensis A174</name>
    <dbReference type="NCBI Taxonomy" id="2016057"/>
    <lineage>
        <taxon>Bacteria</taxon>
        <taxon>Bacillati</taxon>
        <taxon>Cyanobacteriota</taxon>
        <taxon>Cyanophyceae</taxon>
        <taxon>Oculatellales</taxon>
        <taxon>Oculatellaceae</taxon>
        <taxon>Thermocoleostomius</taxon>
    </lineage>
</organism>
<gene>
    <name evidence="2" type="ORF">OXH18_15325</name>
</gene>
<reference evidence="2" key="1">
    <citation type="submission" date="2022-12" db="EMBL/GenBank/DDBJ databases">
        <title>Polyphasic identification of a Novel Hot-Spring Cyanobacterium Ocullathermofonsia sinensis gen nov. sp. nov. and Genomic Insights on its Adaptations to the Thermal Habitat.</title>
        <authorList>
            <person name="Daroch M."/>
            <person name="Tang J."/>
            <person name="Jiang Y."/>
        </authorList>
    </citation>
    <scope>NUCLEOTIDE SEQUENCE</scope>
    <source>
        <strain evidence="2">PKUAC-SCTA174</strain>
    </source>
</reference>
<dbReference type="Proteomes" id="UP001163152">
    <property type="component" value="Chromosome"/>
</dbReference>
<accession>A0A9E9C5U2</accession>
<dbReference type="RefSeq" id="WP_268607971.1">
    <property type="nucleotide sequence ID" value="NZ_CP113797.1"/>
</dbReference>
<dbReference type="AlphaFoldDB" id="A0A9E9C5U2"/>
<keyword evidence="1" id="KW-0812">Transmembrane</keyword>
<feature type="transmembrane region" description="Helical" evidence="1">
    <location>
        <begin position="187"/>
        <end position="214"/>
    </location>
</feature>
<keyword evidence="1" id="KW-1133">Transmembrane helix</keyword>
<keyword evidence="3" id="KW-1185">Reference proteome</keyword>
<feature type="transmembrane region" description="Helical" evidence="1">
    <location>
        <begin position="41"/>
        <end position="65"/>
    </location>
</feature>
<evidence type="ECO:0008006" key="4">
    <source>
        <dbReference type="Google" id="ProtNLM"/>
    </source>
</evidence>
<dbReference type="PANTHER" id="PTHR40076:SF1">
    <property type="entry name" value="MEMBRANE PROTEIN"/>
    <property type="match status" value="1"/>
</dbReference>